<evidence type="ECO:0000259" key="2">
    <source>
        <dbReference type="SMART" id="SM01007"/>
    </source>
</evidence>
<dbReference type="Pfam" id="PF00596">
    <property type="entry name" value="Aldolase_II"/>
    <property type="match status" value="1"/>
</dbReference>
<dbReference type="InterPro" id="IPR036409">
    <property type="entry name" value="Aldolase_II/adducin_N_sf"/>
</dbReference>
<dbReference type="PANTHER" id="PTHR10672:SF3">
    <property type="entry name" value="PROTEIN HU-LI TAI SHAO"/>
    <property type="match status" value="1"/>
</dbReference>
<dbReference type="EMBL" id="CP062229">
    <property type="protein sequence ID" value="UVC17630.1"/>
    <property type="molecule type" value="Genomic_DNA"/>
</dbReference>
<evidence type="ECO:0000313" key="4">
    <source>
        <dbReference type="Proteomes" id="UP001058098"/>
    </source>
</evidence>
<keyword evidence="4" id="KW-1185">Reference proteome</keyword>
<dbReference type="PANTHER" id="PTHR10672">
    <property type="entry name" value="ADDUCIN"/>
    <property type="match status" value="1"/>
</dbReference>
<proteinExistence type="inferred from homology"/>
<dbReference type="InterPro" id="IPR051017">
    <property type="entry name" value="Aldolase-II_Adducin_sf"/>
</dbReference>
<sequence>MTKASAIARSTPIVCHAPEWETRRELSAVYHLLKKYRLTDLTNQWHAARVPGEKALLTHHYGLFNEEITASNLIKVGFNGTNMNPENGEPNPSATEIAKVFFEARPEINCVMHIHTKAIMGVSAQSAGLRPYSQAFLMIGGAEQIGYTRYEFECTDDFLSGLLKAAHNKSMIVEAFHGAFVLGRTVGEAFFRSFYLDQACAVQLEVQSAGAAGATLMTLGQPEIDRHLADMAKSDWYGYDGELEWKACLRCVDRESPDYKR</sequence>
<name>A0ABY5R2B5_9HYPH</name>
<organism evidence="3 4">
    <name type="scientific">Mesorhizobium onobrychidis</name>
    <dbReference type="NCBI Taxonomy" id="2775404"/>
    <lineage>
        <taxon>Bacteria</taxon>
        <taxon>Pseudomonadati</taxon>
        <taxon>Pseudomonadota</taxon>
        <taxon>Alphaproteobacteria</taxon>
        <taxon>Hyphomicrobiales</taxon>
        <taxon>Phyllobacteriaceae</taxon>
        <taxon>Mesorhizobium</taxon>
    </lineage>
</organism>
<dbReference type="RefSeq" id="WP_258122515.1">
    <property type="nucleotide sequence ID" value="NZ_CP062229.1"/>
</dbReference>
<dbReference type="InterPro" id="IPR001303">
    <property type="entry name" value="Aldolase_II/adducin_N"/>
</dbReference>
<reference evidence="3" key="1">
    <citation type="submission" date="2020-09" db="EMBL/GenBank/DDBJ databases">
        <title>Rhizobia associated with sainfoin plants.</title>
        <authorList>
            <person name="Asharfi S."/>
            <person name="Kuzmanovic N."/>
            <person name="Bunk B."/>
            <person name="Sproeer C."/>
            <person name="Becker M."/>
            <person name="Thuenen T."/>
        </authorList>
    </citation>
    <scope>NUCLEOTIDE SEQUENCE</scope>
    <source>
        <strain evidence="3">OM4</strain>
    </source>
</reference>
<accession>A0ABY5R2B5</accession>
<dbReference type="SUPFAM" id="SSF53639">
    <property type="entry name" value="AraD/HMP-PK domain-like"/>
    <property type="match status" value="1"/>
</dbReference>
<dbReference type="Proteomes" id="UP001058098">
    <property type="component" value="Chromosome"/>
</dbReference>
<comment type="similarity">
    <text evidence="1">Belongs to the aldolase class II family.</text>
</comment>
<dbReference type="SMART" id="SM01007">
    <property type="entry name" value="Aldolase_II"/>
    <property type="match status" value="1"/>
</dbReference>
<evidence type="ECO:0000313" key="3">
    <source>
        <dbReference type="EMBL" id="UVC17630.1"/>
    </source>
</evidence>
<gene>
    <name evidence="3" type="ORF">IHQ72_11350</name>
</gene>
<protein>
    <submittedName>
        <fullName evidence="3">Class II aldolase/adducin family protein</fullName>
    </submittedName>
</protein>
<evidence type="ECO:0000256" key="1">
    <source>
        <dbReference type="ARBA" id="ARBA00037961"/>
    </source>
</evidence>
<feature type="domain" description="Class II aldolase/adducin N-terminal" evidence="2">
    <location>
        <begin position="24"/>
        <end position="204"/>
    </location>
</feature>
<dbReference type="Gene3D" id="3.40.225.10">
    <property type="entry name" value="Class II aldolase/adducin N-terminal domain"/>
    <property type="match status" value="1"/>
</dbReference>